<dbReference type="EMBL" id="QOVW01000010">
    <property type="protein sequence ID" value="RDB37057.1"/>
    <property type="molecule type" value="Genomic_DNA"/>
</dbReference>
<evidence type="ECO:0000256" key="5">
    <source>
        <dbReference type="ARBA" id="ARBA00038437"/>
    </source>
</evidence>
<keyword evidence="1" id="KW-0547">Nucleotide-binding</keyword>
<dbReference type="CDD" id="cd18787">
    <property type="entry name" value="SF2_C_DEAD"/>
    <property type="match status" value="1"/>
</dbReference>
<dbReference type="PROSITE" id="PS51194">
    <property type="entry name" value="HELICASE_CTER"/>
    <property type="match status" value="1"/>
</dbReference>
<dbReference type="Gene3D" id="3.40.50.300">
    <property type="entry name" value="P-loop containing nucleotide triphosphate hydrolases"/>
    <property type="match status" value="2"/>
</dbReference>
<dbReference type="GO" id="GO:0003724">
    <property type="term" value="F:RNA helicase activity"/>
    <property type="evidence" value="ECO:0007669"/>
    <property type="project" value="TreeGrafter"/>
</dbReference>
<dbReference type="SUPFAM" id="SSF52540">
    <property type="entry name" value="P-loop containing nucleoside triphosphate hydrolases"/>
    <property type="match status" value="1"/>
</dbReference>
<accession>A0A369KW62</accession>
<evidence type="ECO:0000259" key="7">
    <source>
        <dbReference type="PROSITE" id="PS51194"/>
    </source>
</evidence>
<dbReference type="GO" id="GO:0016787">
    <property type="term" value="F:hydrolase activity"/>
    <property type="evidence" value="ECO:0007669"/>
    <property type="project" value="UniProtKB-KW"/>
</dbReference>
<dbReference type="Proteomes" id="UP000253934">
    <property type="component" value="Unassembled WGS sequence"/>
</dbReference>
<proteinExistence type="inferred from homology"/>
<reference evidence="8" key="1">
    <citation type="submission" date="2018-04" db="EMBL/GenBank/DDBJ databases">
        <title>Draft genome sequence of the Candidatus Spirobacillus cienkowskii, a pathogen of freshwater Daphnia species, reconstructed from hemolymph metagenomic reads.</title>
        <authorList>
            <person name="Bresciani L."/>
            <person name="Lemos L.N."/>
            <person name="Wale N."/>
            <person name="Lin J.Y."/>
            <person name="Fernandes G.R."/>
            <person name="Duffy M.A."/>
            <person name="Rodrigues J.M."/>
        </authorList>
    </citation>
    <scope>NUCLEOTIDE SEQUENCE [LARGE SCALE GENOMIC DNA]</scope>
    <source>
        <strain evidence="8">Binning01</strain>
    </source>
</reference>
<dbReference type="AlphaFoldDB" id="A0A369KW62"/>
<organism evidence="8 9">
    <name type="scientific">Spirobacillus cienkowskii</name>
    <dbReference type="NCBI Taxonomy" id="495820"/>
    <lineage>
        <taxon>Bacteria</taxon>
        <taxon>Pseudomonadati</taxon>
        <taxon>Bdellovibrionota</taxon>
        <taxon>Oligoflexia</taxon>
        <taxon>Silvanigrellales</taxon>
        <taxon>Spirobacillus</taxon>
    </lineage>
</organism>
<dbReference type="CDD" id="cd12252">
    <property type="entry name" value="RRM_DbpA"/>
    <property type="match status" value="1"/>
</dbReference>
<dbReference type="InterPro" id="IPR044742">
    <property type="entry name" value="DEAD/DEAH_RhlB"/>
</dbReference>
<keyword evidence="2" id="KW-0378">Hydrolase</keyword>
<evidence type="ECO:0000313" key="9">
    <source>
        <dbReference type="Proteomes" id="UP000253934"/>
    </source>
</evidence>
<keyword evidence="3 8" id="KW-0347">Helicase</keyword>
<dbReference type="CDD" id="cd00268">
    <property type="entry name" value="DEADc"/>
    <property type="match status" value="1"/>
</dbReference>
<evidence type="ECO:0000256" key="4">
    <source>
        <dbReference type="ARBA" id="ARBA00022840"/>
    </source>
</evidence>
<dbReference type="PANTHER" id="PTHR47959:SF1">
    <property type="entry name" value="ATP-DEPENDENT RNA HELICASE DBPA"/>
    <property type="match status" value="1"/>
</dbReference>
<dbReference type="InterPro" id="IPR014001">
    <property type="entry name" value="Helicase_ATP-bd"/>
</dbReference>
<dbReference type="Pfam" id="PF00270">
    <property type="entry name" value="DEAD"/>
    <property type="match status" value="1"/>
</dbReference>
<name>A0A369KW62_9BACT</name>
<dbReference type="InterPro" id="IPR011545">
    <property type="entry name" value="DEAD/DEAH_box_helicase_dom"/>
</dbReference>
<feature type="domain" description="Helicase ATP-binding" evidence="6">
    <location>
        <begin position="29"/>
        <end position="205"/>
    </location>
</feature>
<dbReference type="InterPro" id="IPR001650">
    <property type="entry name" value="Helicase_C-like"/>
</dbReference>
<evidence type="ECO:0000256" key="2">
    <source>
        <dbReference type="ARBA" id="ARBA00022801"/>
    </source>
</evidence>
<dbReference type="InterPro" id="IPR050079">
    <property type="entry name" value="DEAD_box_RNA_helicase"/>
</dbReference>
<sequence length="473" mass="53056">MNFTDTLFIENYLKPLAISDLTEIQKLCIEPIFQGNSVFGLAPTGSGKTLAFVLPLLLKVDVSSRNSQLLILTPTRELGLQIAKVANQVAKLVLQNEGKNVLIRTAFGGTPISAQIEEIVKKPHVIIATPGRLIDLLEREILSLKTIRTLVLDEADILVNMGFSDQVEAIVEYLPSGIQVAMFSATKNSEVSDLENLLLKDCKYISASVQNDGLTNNHNQLQNLIQHFYVKTADKKSKEQLLKEIISKVINSDNNKCLIFCHTRENVHQLASVLKKDGFNVDALSGELGQVYRNSILRNFKTGSLNILVATNIAARGIDVSNLPYVIHFDLPYTIEDYIHRSGRTGRAGNNGAVVSFCENKSFKFYENLMKEAKIEYSEFKQFKKDQSSQIISPKNTTHYLKVFINKGKKDKIRPGDIVGALINEFNLLKGDIGNIYIFDRFSHVEVNQEYKNILLNKNLKIKNLLVKIKESN</sequence>
<dbReference type="GO" id="GO:0005524">
    <property type="term" value="F:ATP binding"/>
    <property type="evidence" value="ECO:0007669"/>
    <property type="project" value="UniProtKB-KW"/>
</dbReference>
<protein>
    <submittedName>
        <fullName evidence="8">ATP-dependent helicase</fullName>
    </submittedName>
</protein>
<dbReference type="GO" id="GO:0003676">
    <property type="term" value="F:nucleic acid binding"/>
    <property type="evidence" value="ECO:0007669"/>
    <property type="project" value="InterPro"/>
</dbReference>
<keyword evidence="4" id="KW-0067">ATP-binding</keyword>
<dbReference type="GO" id="GO:0005829">
    <property type="term" value="C:cytosol"/>
    <property type="evidence" value="ECO:0007669"/>
    <property type="project" value="TreeGrafter"/>
</dbReference>
<dbReference type="SMART" id="SM00490">
    <property type="entry name" value="HELICc"/>
    <property type="match status" value="1"/>
</dbReference>
<dbReference type="SMART" id="SM00487">
    <property type="entry name" value="DEXDc"/>
    <property type="match status" value="1"/>
</dbReference>
<gene>
    <name evidence="8" type="ORF">DCC88_01785</name>
</gene>
<evidence type="ECO:0000256" key="3">
    <source>
        <dbReference type="ARBA" id="ARBA00022806"/>
    </source>
</evidence>
<dbReference type="PROSITE" id="PS51192">
    <property type="entry name" value="HELICASE_ATP_BIND_1"/>
    <property type="match status" value="1"/>
</dbReference>
<dbReference type="Pfam" id="PF00271">
    <property type="entry name" value="Helicase_C"/>
    <property type="match status" value="1"/>
</dbReference>
<dbReference type="Pfam" id="PF03880">
    <property type="entry name" value="DbpA"/>
    <property type="match status" value="1"/>
</dbReference>
<evidence type="ECO:0000256" key="1">
    <source>
        <dbReference type="ARBA" id="ARBA00022741"/>
    </source>
</evidence>
<comment type="caution">
    <text evidence="8">The sequence shown here is derived from an EMBL/GenBank/DDBJ whole genome shotgun (WGS) entry which is preliminary data.</text>
</comment>
<keyword evidence="9" id="KW-1185">Reference proteome</keyword>
<feature type="domain" description="Helicase C-terminal" evidence="7">
    <location>
        <begin position="241"/>
        <end position="388"/>
    </location>
</feature>
<evidence type="ECO:0000259" key="6">
    <source>
        <dbReference type="PROSITE" id="PS51192"/>
    </source>
</evidence>
<comment type="similarity">
    <text evidence="5">Belongs to the DEAD box helicase family.</text>
</comment>
<dbReference type="InterPro" id="IPR005580">
    <property type="entry name" value="DbpA/CsdA_RNA-bd_dom"/>
</dbReference>
<dbReference type="InterPro" id="IPR027417">
    <property type="entry name" value="P-loop_NTPase"/>
</dbReference>
<dbReference type="InterPro" id="IPR012677">
    <property type="entry name" value="Nucleotide-bd_a/b_plait_sf"/>
</dbReference>
<dbReference type="PANTHER" id="PTHR47959">
    <property type="entry name" value="ATP-DEPENDENT RNA HELICASE RHLE-RELATED"/>
    <property type="match status" value="1"/>
</dbReference>
<dbReference type="Gene3D" id="3.30.70.330">
    <property type="match status" value="1"/>
</dbReference>
<evidence type="ECO:0000313" key="8">
    <source>
        <dbReference type="EMBL" id="RDB37057.1"/>
    </source>
</evidence>